<dbReference type="InterPro" id="IPR033948">
    <property type="entry name" value="ETF_beta_N"/>
</dbReference>
<dbReference type="SMART" id="SM00893">
    <property type="entry name" value="ETF"/>
    <property type="match status" value="1"/>
</dbReference>
<name>A0A1H1UXZ2_9ACTN</name>
<dbReference type="Gene3D" id="3.40.50.620">
    <property type="entry name" value="HUPs"/>
    <property type="match status" value="1"/>
</dbReference>
<dbReference type="GO" id="GO:0005829">
    <property type="term" value="C:cytosol"/>
    <property type="evidence" value="ECO:0007669"/>
    <property type="project" value="TreeGrafter"/>
</dbReference>
<dbReference type="InterPro" id="IPR014729">
    <property type="entry name" value="Rossmann-like_a/b/a_fold"/>
</dbReference>
<evidence type="ECO:0000256" key="2">
    <source>
        <dbReference type="ARBA" id="ARBA00007557"/>
    </source>
</evidence>
<evidence type="ECO:0000256" key="4">
    <source>
        <dbReference type="ARBA" id="ARBA00016797"/>
    </source>
</evidence>
<dbReference type="PANTHER" id="PTHR21294">
    <property type="entry name" value="ELECTRON TRANSFER FLAVOPROTEIN BETA-SUBUNIT"/>
    <property type="match status" value="1"/>
</dbReference>
<comment type="similarity">
    <text evidence="2">Belongs to the ETF beta-subunit/FixA family.</text>
</comment>
<dbReference type="PIRSF" id="PIRSF000090">
    <property type="entry name" value="Beta-ETF"/>
    <property type="match status" value="1"/>
</dbReference>
<evidence type="ECO:0000256" key="1">
    <source>
        <dbReference type="ARBA" id="ARBA00001974"/>
    </source>
</evidence>
<dbReference type="PANTHER" id="PTHR21294:SF8">
    <property type="entry name" value="ELECTRON TRANSFER FLAVOPROTEIN SUBUNIT BETA"/>
    <property type="match status" value="1"/>
</dbReference>
<reference evidence="9 10" key="1">
    <citation type="submission" date="2016-10" db="EMBL/GenBank/DDBJ databases">
        <authorList>
            <person name="de Groot N.N."/>
        </authorList>
    </citation>
    <scope>NUCLEOTIDE SEQUENCE [LARGE SCALE GENOMIC DNA]</scope>
    <source>
        <strain evidence="9 10">DSM 21741</strain>
    </source>
</reference>
<organism evidence="9 10">
    <name type="scientific">Friedmanniella luteola</name>
    <dbReference type="NCBI Taxonomy" id="546871"/>
    <lineage>
        <taxon>Bacteria</taxon>
        <taxon>Bacillati</taxon>
        <taxon>Actinomycetota</taxon>
        <taxon>Actinomycetes</taxon>
        <taxon>Propionibacteriales</taxon>
        <taxon>Nocardioidaceae</taxon>
        <taxon>Friedmanniella</taxon>
    </lineage>
</organism>
<keyword evidence="6" id="KW-0249">Electron transport</keyword>
<evidence type="ECO:0000256" key="7">
    <source>
        <dbReference type="ARBA" id="ARBA00025649"/>
    </source>
</evidence>
<proteinExistence type="inferred from homology"/>
<dbReference type="InterPro" id="IPR012255">
    <property type="entry name" value="ETF_b"/>
</dbReference>
<dbReference type="Proteomes" id="UP000199092">
    <property type="component" value="Chromosome I"/>
</dbReference>
<evidence type="ECO:0000256" key="3">
    <source>
        <dbReference type="ARBA" id="ARBA00011355"/>
    </source>
</evidence>
<gene>
    <name evidence="9" type="ORF">SAMN04488543_2350</name>
</gene>
<dbReference type="InterPro" id="IPR014730">
    <property type="entry name" value="ETF_a/b_N"/>
</dbReference>
<dbReference type="RefSeq" id="WP_091413057.1">
    <property type="nucleotide sequence ID" value="NZ_LT629749.1"/>
</dbReference>
<dbReference type="EMBL" id="LT629749">
    <property type="protein sequence ID" value="SDS77141.1"/>
    <property type="molecule type" value="Genomic_DNA"/>
</dbReference>
<comment type="cofactor">
    <cofactor evidence="1">
        <name>FAD</name>
        <dbReference type="ChEBI" id="CHEBI:57692"/>
    </cofactor>
</comment>
<dbReference type="SUPFAM" id="SSF52402">
    <property type="entry name" value="Adenine nucleotide alpha hydrolases-like"/>
    <property type="match status" value="1"/>
</dbReference>
<accession>A0A1H1UXZ2</accession>
<evidence type="ECO:0000256" key="5">
    <source>
        <dbReference type="ARBA" id="ARBA00022448"/>
    </source>
</evidence>
<evidence type="ECO:0000313" key="9">
    <source>
        <dbReference type="EMBL" id="SDS77141.1"/>
    </source>
</evidence>
<evidence type="ECO:0000259" key="8">
    <source>
        <dbReference type="SMART" id="SM00893"/>
    </source>
</evidence>
<keyword evidence="10" id="KW-1185">Reference proteome</keyword>
<dbReference type="Pfam" id="PF01012">
    <property type="entry name" value="ETF"/>
    <property type="match status" value="1"/>
</dbReference>
<dbReference type="OrthoDB" id="9804960at2"/>
<comment type="function">
    <text evidence="7">The electron transfer flavoprotein serves as a specific electron acceptor for other dehydrogenases. It transfers the electrons to the main respiratory chain via ETF-ubiquinone oxidoreductase (ETF dehydrogenase).</text>
</comment>
<evidence type="ECO:0000256" key="6">
    <source>
        <dbReference type="ARBA" id="ARBA00022982"/>
    </source>
</evidence>
<sequence>MKIVVLVKHVPDATGERTFAGDGTIDREAADGLLSELDEYALEQALRIADEAEDVEVVALTLGPDDAAAAIKRALQMGASAGIHVTDDAVHGTDYLGTSTILAAAVRRAAPDLVLCGMASTDGSGGVVPAMVAERLGWPAVTFGATLEVTDGTVRIRRDDDTASLTVEATLPAVVSVTDQAGEARYPSMKGILAAKKKPVDTWSLADLGVDPAGVGLAAAWTKVLDTTPRPPRQAGRVVPDEDGAGAAALVEFLAAGKFV</sequence>
<evidence type="ECO:0000313" key="10">
    <source>
        <dbReference type="Proteomes" id="UP000199092"/>
    </source>
</evidence>
<dbReference type="GO" id="GO:0009055">
    <property type="term" value="F:electron transfer activity"/>
    <property type="evidence" value="ECO:0007669"/>
    <property type="project" value="InterPro"/>
</dbReference>
<protein>
    <recommendedName>
        <fullName evidence="4">Electron transfer flavoprotein subunit beta</fullName>
    </recommendedName>
</protein>
<dbReference type="CDD" id="cd01714">
    <property type="entry name" value="ETF_beta"/>
    <property type="match status" value="1"/>
</dbReference>
<dbReference type="AlphaFoldDB" id="A0A1H1UXZ2"/>
<dbReference type="STRING" id="546871.SAMN04488543_2350"/>
<comment type="subunit">
    <text evidence="3">Heterodimer of an alpha and a beta subunit.</text>
</comment>
<keyword evidence="5" id="KW-0813">Transport</keyword>
<feature type="domain" description="Electron transfer flavoprotein alpha/beta-subunit N-terminal" evidence="8">
    <location>
        <begin position="22"/>
        <end position="212"/>
    </location>
</feature>